<comment type="caution">
    <text evidence="2">The sequence shown here is derived from an EMBL/GenBank/DDBJ whole genome shotgun (WGS) entry which is preliminary data.</text>
</comment>
<evidence type="ECO:0008006" key="4">
    <source>
        <dbReference type="Google" id="ProtNLM"/>
    </source>
</evidence>
<dbReference type="EMBL" id="MFIX01000037">
    <property type="protein sequence ID" value="OGG05811.1"/>
    <property type="molecule type" value="Genomic_DNA"/>
</dbReference>
<dbReference type="Gene3D" id="2.60.120.200">
    <property type="match status" value="1"/>
</dbReference>
<evidence type="ECO:0000313" key="3">
    <source>
        <dbReference type="Proteomes" id="UP000179129"/>
    </source>
</evidence>
<feature type="chain" id="PRO_5009522737" description="Dockerin domain-containing protein" evidence="1">
    <location>
        <begin position="24"/>
        <end position="379"/>
    </location>
</feature>
<name>A0A1F5Z053_9BACT</name>
<evidence type="ECO:0000256" key="1">
    <source>
        <dbReference type="SAM" id="SignalP"/>
    </source>
</evidence>
<dbReference type="STRING" id="1817867.A3F83_10815"/>
<protein>
    <recommendedName>
        <fullName evidence="4">Dockerin domain-containing protein</fullName>
    </recommendedName>
</protein>
<accession>A0A1F5Z053</accession>
<dbReference type="Proteomes" id="UP000179129">
    <property type="component" value="Unassembled WGS sequence"/>
</dbReference>
<reference evidence="2 3" key="1">
    <citation type="journal article" date="2016" name="Nat. Commun.">
        <title>Thousands of microbial genomes shed light on interconnected biogeochemical processes in an aquifer system.</title>
        <authorList>
            <person name="Anantharaman K."/>
            <person name="Brown C.T."/>
            <person name="Hug L.A."/>
            <person name="Sharon I."/>
            <person name="Castelle C.J."/>
            <person name="Probst A.J."/>
            <person name="Thomas B.C."/>
            <person name="Singh A."/>
            <person name="Wilkins M.J."/>
            <person name="Karaoz U."/>
            <person name="Brodie E.L."/>
            <person name="Williams K.H."/>
            <person name="Hubbard S.S."/>
            <person name="Banfield J.F."/>
        </authorList>
    </citation>
    <scope>NUCLEOTIDE SEQUENCE [LARGE SCALE GENOMIC DNA]</scope>
</reference>
<proteinExistence type="predicted"/>
<sequence length="379" mass="42433">MHLKNPNLFLLALLTAALTTALQAPILSGSDPAAAGDSADTAQTVLFQEPFEDTNWDTRGWYDGPNMLLDYNNPAQGQSSCKFTWLKAGDTTPDSRGARVLFEPVEGLTVSYYTRFSTDWDWTHVGYHPHWILFMTNKNLDYDGPAFTRLTTYVEPMDGKLLFGIQDGQNIDQLRIGQDLTDVTESRAVAGGNGDSDGYKGDYYRNGTVYWNGKTWTSDSLFYSDSPGPLYKGDWHLIRVHFQLNSLVDGKGVNNGVVRYWYDNQLIFEHHNILFHTGQFPEMRFNQFLLLPYFGPGVAHQQSIWIDDLKIVQEEEVLPLPQQCDINGDGKANILDVLSLLLKGFLHPGDTGLDRDGDGRYGAGDALTLLEDIVGGAYR</sequence>
<keyword evidence="1" id="KW-0732">Signal</keyword>
<evidence type="ECO:0000313" key="2">
    <source>
        <dbReference type="EMBL" id="OGG05811.1"/>
    </source>
</evidence>
<gene>
    <name evidence="2" type="ORF">A3F83_10815</name>
</gene>
<feature type="signal peptide" evidence="1">
    <location>
        <begin position="1"/>
        <end position="23"/>
    </location>
</feature>
<dbReference type="AlphaFoldDB" id="A0A1F5Z053"/>
<organism evidence="2 3">
    <name type="scientific">Candidatus Glassbacteria bacterium RIFCSPLOWO2_12_FULL_58_11</name>
    <dbReference type="NCBI Taxonomy" id="1817867"/>
    <lineage>
        <taxon>Bacteria</taxon>
        <taxon>Candidatus Glassiibacteriota</taxon>
    </lineage>
</organism>